<comment type="caution">
    <text evidence="3">The sequence shown here is derived from an EMBL/GenBank/DDBJ whole genome shotgun (WGS) entry which is preliminary data.</text>
</comment>
<dbReference type="InterPro" id="IPR026496">
    <property type="entry name" value="GRASP_targ"/>
</dbReference>
<reference evidence="2 5" key="2">
    <citation type="submission" date="2020-08" db="EMBL/GenBank/DDBJ databases">
        <title>Sequencing the genomes of 1000 actinobacteria strains.</title>
        <authorList>
            <person name="Klenk H.-P."/>
        </authorList>
    </citation>
    <scope>NUCLEOTIDE SEQUENCE [LARGE SCALE GENOMIC DNA]</scope>
    <source>
        <strain evidence="2 5">DSM 15626</strain>
    </source>
</reference>
<dbReference type="Proteomes" id="UP000534306">
    <property type="component" value="Unassembled WGS sequence"/>
</dbReference>
<dbReference type="NCBIfam" id="TIGR04186">
    <property type="entry name" value="GRASP_targ"/>
    <property type="match status" value="1"/>
</dbReference>
<protein>
    <submittedName>
        <fullName evidence="2">Putative ATP-grasp target RiPP</fullName>
    </submittedName>
    <submittedName>
        <fullName evidence="3">Putative ATP-grasp-modified RiPP</fullName>
    </submittedName>
</protein>
<dbReference type="Proteomes" id="UP000553957">
    <property type="component" value="Unassembled WGS sequence"/>
</dbReference>
<accession>A0A7Y4NZU6</accession>
<dbReference type="RefSeq" id="WP_171672949.1">
    <property type="nucleotide sequence ID" value="NZ_BAAAGT010000002.1"/>
</dbReference>
<dbReference type="Pfam" id="PF14408">
    <property type="entry name" value="Actino_peptide"/>
    <property type="match status" value="1"/>
</dbReference>
<evidence type="ECO:0000313" key="5">
    <source>
        <dbReference type="Proteomes" id="UP000553957"/>
    </source>
</evidence>
<dbReference type="EMBL" id="JABJRC010000002">
    <property type="protein sequence ID" value="NOL40445.1"/>
    <property type="molecule type" value="Genomic_DNA"/>
</dbReference>
<feature type="compositionally biased region" description="Basic and acidic residues" evidence="1">
    <location>
        <begin position="94"/>
        <end position="105"/>
    </location>
</feature>
<evidence type="ECO:0000256" key="1">
    <source>
        <dbReference type="SAM" id="MobiDB-lite"/>
    </source>
</evidence>
<organism evidence="3 4">
    <name type="scientific">Kribbella sandramycini</name>
    <dbReference type="NCBI Taxonomy" id="60450"/>
    <lineage>
        <taxon>Bacteria</taxon>
        <taxon>Bacillati</taxon>
        <taxon>Actinomycetota</taxon>
        <taxon>Actinomycetes</taxon>
        <taxon>Propionibacteriales</taxon>
        <taxon>Kribbellaceae</taxon>
        <taxon>Kribbella</taxon>
    </lineage>
</organism>
<reference evidence="3 4" key="1">
    <citation type="submission" date="2020-05" db="EMBL/GenBank/DDBJ databases">
        <title>Genome sequence of Kribbella sandramycini ATCC 39419.</title>
        <authorList>
            <person name="Maclea K.S."/>
            <person name="Fair J.L."/>
        </authorList>
    </citation>
    <scope>NUCLEOTIDE SEQUENCE [LARGE SCALE GENOMIC DNA]</scope>
    <source>
        <strain evidence="3 4">ATCC 39419</strain>
    </source>
</reference>
<name>A0A7Y4NZU6_9ACTN</name>
<gene>
    <name evidence="3" type="primary">tgmA</name>
    <name evidence="2" type="ORF">HNR71_005363</name>
    <name evidence="3" type="ORF">HPO96_09330</name>
</gene>
<proteinExistence type="predicted"/>
<evidence type="ECO:0000313" key="3">
    <source>
        <dbReference type="EMBL" id="NOL40445.1"/>
    </source>
</evidence>
<keyword evidence="4" id="KW-1185">Reference proteome</keyword>
<evidence type="ECO:0000313" key="4">
    <source>
        <dbReference type="Proteomes" id="UP000534306"/>
    </source>
</evidence>
<evidence type="ECO:0000313" key="2">
    <source>
        <dbReference type="EMBL" id="MBB6569726.1"/>
    </source>
</evidence>
<dbReference type="EMBL" id="JACHKF010000001">
    <property type="protein sequence ID" value="MBB6569726.1"/>
    <property type="molecule type" value="Genomic_DNA"/>
</dbReference>
<dbReference type="AlphaFoldDB" id="A0A7Y4NZU6"/>
<feature type="region of interest" description="Disordered" evidence="1">
    <location>
        <begin position="62"/>
        <end position="105"/>
    </location>
</feature>
<dbReference type="InterPro" id="IPR025843">
    <property type="entry name" value="Actino_peptide"/>
</dbReference>
<sequence>MKMYRYADRFPVSRSAPVGTSSPNPWGLRRLEPYGSIGVVEENPAGIDPATQRGMYELPNGTIVMAPGKHSKSRVGTERSTKTSNKSDGSGPRPDTDHRQDTRID</sequence>